<accession>A0AAU8DNR6</accession>
<keyword evidence="1" id="KW-0472">Membrane</keyword>
<evidence type="ECO:0000313" key="2">
    <source>
        <dbReference type="EMBL" id="XCG62973.1"/>
    </source>
</evidence>
<evidence type="ECO:0000256" key="1">
    <source>
        <dbReference type="SAM" id="Phobius"/>
    </source>
</evidence>
<reference evidence="2" key="1">
    <citation type="submission" date="2024-05" db="EMBL/GenBank/DDBJ databases">
        <authorList>
            <person name="Cai S.Y."/>
            <person name="Jin L.M."/>
            <person name="Li H.R."/>
        </authorList>
    </citation>
    <scope>NUCLEOTIDE SEQUENCE</scope>
    <source>
        <strain evidence="2">A5-74</strain>
    </source>
</reference>
<sequence>MHGIWGYWWVIFPLMGVAGGWWSRFSSYSEKRRQDKIEMLRITHGTATAEVEARQATRSGMDRVLATHDDVTRRWFEYETNLQTIIDFPMMTNVREPLTADFHRARVVADDLRPADPAELTDHATFVEYRDAVNAYRVAFEIAEREAQRRRRSDYSTAEQSAMARAGKLVAVADDESATRAERQSAYRHARRELEGVLLVPERAALQLERRISGVLETGH</sequence>
<keyword evidence="1" id="KW-1133">Transmembrane helix</keyword>
<keyword evidence="1" id="KW-0812">Transmembrane</keyword>
<dbReference type="RefSeq" id="WP_353648588.1">
    <property type="nucleotide sequence ID" value="NZ_CP159218.1"/>
</dbReference>
<protein>
    <recommendedName>
        <fullName evidence="3">Secreted protein</fullName>
    </recommendedName>
</protein>
<dbReference type="EMBL" id="CP159218">
    <property type="protein sequence ID" value="XCG62973.1"/>
    <property type="molecule type" value="Genomic_DNA"/>
</dbReference>
<feature type="transmembrane region" description="Helical" evidence="1">
    <location>
        <begin position="6"/>
        <end position="23"/>
    </location>
</feature>
<proteinExistence type="predicted"/>
<dbReference type="AlphaFoldDB" id="A0AAU8DNR6"/>
<name>A0AAU8DNR6_9ACTN</name>
<evidence type="ECO:0008006" key="3">
    <source>
        <dbReference type="Google" id="ProtNLM"/>
    </source>
</evidence>
<organism evidence="2">
    <name type="scientific">Nakamurella sp. A5-74</name>
    <dbReference type="NCBI Taxonomy" id="3158264"/>
    <lineage>
        <taxon>Bacteria</taxon>
        <taxon>Bacillati</taxon>
        <taxon>Actinomycetota</taxon>
        <taxon>Actinomycetes</taxon>
        <taxon>Nakamurellales</taxon>
        <taxon>Nakamurellaceae</taxon>
        <taxon>Nakamurella</taxon>
    </lineage>
</organism>
<gene>
    <name evidence="2" type="ORF">ABLG96_17425</name>
</gene>